<dbReference type="AlphaFoldDB" id="A0A3P6B7I7"/>
<gene>
    <name evidence="3" type="ORF">BRAA07T28829Z</name>
    <name evidence="2" type="ORF">BRAPAZ1V2_A07P12190.2</name>
</gene>
<proteinExistence type="predicted"/>
<name>A0A3P6B7I7_BRACM</name>
<dbReference type="InterPro" id="IPR002156">
    <property type="entry name" value="RNaseH_domain"/>
</dbReference>
<sequence length="100" mass="11320">MLVMVIPYTDGGDRGEMTRGEVDEDMNHVASPLMAKALAVREALLQAKALHLTNICLKSDNQVLIKVLFSKQHPVSSTESTWISRVYPYLLRLFLLLMYL</sequence>
<dbReference type="Pfam" id="PF13456">
    <property type="entry name" value="RVT_3"/>
    <property type="match status" value="1"/>
</dbReference>
<dbReference type="Proteomes" id="UP000694005">
    <property type="component" value="Chromosome A07"/>
</dbReference>
<dbReference type="GO" id="GO:0004523">
    <property type="term" value="F:RNA-DNA hybrid ribonuclease activity"/>
    <property type="evidence" value="ECO:0007669"/>
    <property type="project" value="InterPro"/>
</dbReference>
<dbReference type="Gramene" id="A07p12190.2_BraZ1">
    <property type="protein sequence ID" value="A07p12190.2_BraZ1.CDS"/>
    <property type="gene ID" value="A07g12190.2_BraZ1"/>
</dbReference>
<dbReference type="EMBL" id="LS974623">
    <property type="protein sequence ID" value="CAG7901575.1"/>
    <property type="molecule type" value="Genomic_DNA"/>
</dbReference>
<evidence type="ECO:0000313" key="2">
    <source>
        <dbReference type="EMBL" id="CAG7901575.1"/>
    </source>
</evidence>
<evidence type="ECO:0000313" key="3">
    <source>
        <dbReference type="EMBL" id="VDC97049.1"/>
    </source>
</evidence>
<accession>A0A3P6B7I7</accession>
<reference evidence="3" key="1">
    <citation type="submission" date="2018-11" db="EMBL/GenBank/DDBJ databases">
        <authorList>
            <consortium name="Genoscope - CEA"/>
            <person name="William W."/>
        </authorList>
    </citation>
    <scope>NUCLEOTIDE SEQUENCE</scope>
</reference>
<dbReference type="GO" id="GO:0003676">
    <property type="term" value="F:nucleic acid binding"/>
    <property type="evidence" value="ECO:0007669"/>
    <property type="project" value="InterPro"/>
</dbReference>
<evidence type="ECO:0000259" key="1">
    <source>
        <dbReference type="Pfam" id="PF13456"/>
    </source>
</evidence>
<feature type="domain" description="RNase H type-1" evidence="1">
    <location>
        <begin position="23"/>
        <end position="85"/>
    </location>
</feature>
<organism evidence="3">
    <name type="scientific">Brassica campestris</name>
    <name type="common">Field mustard</name>
    <dbReference type="NCBI Taxonomy" id="3711"/>
    <lineage>
        <taxon>Eukaryota</taxon>
        <taxon>Viridiplantae</taxon>
        <taxon>Streptophyta</taxon>
        <taxon>Embryophyta</taxon>
        <taxon>Tracheophyta</taxon>
        <taxon>Spermatophyta</taxon>
        <taxon>Magnoliopsida</taxon>
        <taxon>eudicotyledons</taxon>
        <taxon>Gunneridae</taxon>
        <taxon>Pentapetalae</taxon>
        <taxon>rosids</taxon>
        <taxon>malvids</taxon>
        <taxon>Brassicales</taxon>
        <taxon>Brassicaceae</taxon>
        <taxon>Brassiceae</taxon>
        <taxon>Brassica</taxon>
    </lineage>
</organism>
<dbReference type="EMBL" id="LR031574">
    <property type="protein sequence ID" value="VDC97049.1"/>
    <property type="molecule type" value="Genomic_DNA"/>
</dbReference>
<protein>
    <recommendedName>
        <fullName evidence="1">RNase H type-1 domain-containing protein</fullName>
    </recommendedName>
</protein>